<dbReference type="Pfam" id="PF16020">
    <property type="entry name" value="Deltameth_res"/>
    <property type="match status" value="1"/>
</dbReference>
<dbReference type="Proteomes" id="UP000694866">
    <property type="component" value="Unplaced"/>
</dbReference>
<dbReference type="GeneID" id="105262800"/>
<evidence type="ECO:0000259" key="1">
    <source>
        <dbReference type="Pfam" id="PF16020"/>
    </source>
</evidence>
<reference evidence="3" key="1">
    <citation type="submission" date="2025-08" db="UniProtKB">
        <authorList>
            <consortium name="RefSeq"/>
        </authorList>
    </citation>
    <scope>IDENTIFICATION</scope>
    <source>
        <strain evidence="3">USDA-PBARC FA_bdor</strain>
        <tissue evidence="3">Whole organism</tissue>
    </source>
</reference>
<feature type="domain" description="Deltamethrin resistance protein prag01" evidence="1">
    <location>
        <begin position="63"/>
        <end position="103"/>
    </location>
</feature>
<evidence type="ECO:0000313" key="3">
    <source>
        <dbReference type="RefSeq" id="XP_011296891.1"/>
    </source>
</evidence>
<organism evidence="2 3">
    <name type="scientific">Fopius arisanus</name>
    <dbReference type="NCBI Taxonomy" id="64838"/>
    <lineage>
        <taxon>Eukaryota</taxon>
        <taxon>Metazoa</taxon>
        <taxon>Ecdysozoa</taxon>
        <taxon>Arthropoda</taxon>
        <taxon>Hexapoda</taxon>
        <taxon>Insecta</taxon>
        <taxon>Pterygota</taxon>
        <taxon>Neoptera</taxon>
        <taxon>Endopterygota</taxon>
        <taxon>Hymenoptera</taxon>
        <taxon>Apocrita</taxon>
        <taxon>Ichneumonoidea</taxon>
        <taxon>Braconidae</taxon>
        <taxon>Opiinae</taxon>
        <taxon>Fopius</taxon>
    </lineage>
</organism>
<protein>
    <recommendedName>
        <fullName evidence="1">Deltamethrin resistance protein prag01 domain-containing protein</fullName>
    </recommendedName>
</protein>
<proteinExistence type="predicted"/>
<sequence length="115" mass="13214">MLRTATFLGKTGVLSTGERFSGIHVNWARKLKAIRDRSTVDCCDPVTIPICEMPKERCMMDLLPLPCGPWQEAYDEQNKKDTKVMLYCTGFFFFTLLCMKKVGPVKGYPDYGWIY</sequence>
<name>A0A9R1TRJ3_9HYME</name>
<evidence type="ECO:0000313" key="2">
    <source>
        <dbReference type="Proteomes" id="UP000694866"/>
    </source>
</evidence>
<dbReference type="AlphaFoldDB" id="A0A9R1TRJ3"/>
<dbReference type="RefSeq" id="XP_011296891.1">
    <property type="nucleotide sequence ID" value="XM_011298589.1"/>
</dbReference>
<keyword evidence="2" id="KW-1185">Reference proteome</keyword>
<dbReference type="InterPro" id="IPR031973">
    <property type="entry name" value="Deltameth_res_prag01"/>
</dbReference>
<dbReference type="KEGG" id="fas:105262800"/>
<dbReference type="OrthoDB" id="9981889at2759"/>
<gene>
    <name evidence="3" type="primary">LOC105262800</name>
</gene>
<accession>A0A9R1TRJ3</accession>